<sequence length="101" mass="11460">MENLRFSMDSASQDSGISPEEVELQKRLLCEVYVPALISIRKRFQGELKDKIRQAAHDTRENIQADAQRMDVSIHGESSIAIRHYIDKHKDDVKKIPGGGL</sequence>
<gene>
    <name evidence="1" type="ORF">EJ419_07970</name>
</gene>
<comment type="caution">
    <text evidence="1">The sequence shown here is derived from an EMBL/GenBank/DDBJ whole genome shotgun (WGS) entry which is preliminary data.</text>
</comment>
<protein>
    <submittedName>
        <fullName evidence="1">Uncharacterized protein</fullName>
    </submittedName>
</protein>
<reference evidence="1 2" key="1">
    <citation type="submission" date="2018-12" db="EMBL/GenBank/DDBJ databases">
        <title>Alloscrdovia theropitheci sp. nov: a novel taxon from the feces of the bleeding-herat monkey (Theropithecus geleda).</title>
        <authorList>
            <person name="Modesto M."/>
        </authorList>
    </citation>
    <scope>NUCLEOTIDE SEQUENCE [LARGE SCALE GENOMIC DNA]</scope>
    <source>
        <strain evidence="1 2">GLDI4/2</strain>
    </source>
</reference>
<name>A0A4R0QUC4_9BIFI</name>
<proteinExistence type="predicted"/>
<dbReference type="EMBL" id="RXLP01000027">
    <property type="protein sequence ID" value="TCD53567.1"/>
    <property type="molecule type" value="Genomic_DNA"/>
</dbReference>
<accession>A0A4R0QUC4</accession>
<dbReference type="Proteomes" id="UP000291289">
    <property type="component" value="Unassembled WGS sequence"/>
</dbReference>
<dbReference type="RefSeq" id="WP_131285344.1">
    <property type="nucleotide sequence ID" value="NZ_RXLP01000027.1"/>
</dbReference>
<keyword evidence="2" id="KW-1185">Reference proteome</keyword>
<evidence type="ECO:0000313" key="2">
    <source>
        <dbReference type="Proteomes" id="UP000291289"/>
    </source>
</evidence>
<organism evidence="1 2">
    <name type="scientific">Alloscardovia theropitheci</name>
    <dbReference type="NCBI Taxonomy" id="2496842"/>
    <lineage>
        <taxon>Bacteria</taxon>
        <taxon>Bacillati</taxon>
        <taxon>Actinomycetota</taxon>
        <taxon>Actinomycetes</taxon>
        <taxon>Bifidobacteriales</taxon>
        <taxon>Bifidobacteriaceae</taxon>
        <taxon>Alloscardovia</taxon>
    </lineage>
</organism>
<evidence type="ECO:0000313" key="1">
    <source>
        <dbReference type="EMBL" id="TCD53567.1"/>
    </source>
</evidence>
<dbReference type="AlphaFoldDB" id="A0A4R0QUC4"/>